<reference evidence="10 11" key="2">
    <citation type="submission" date="2024-02" db="EMBL/GenBank/DDBJ databases">
        <title>The Genome Sequence of Enterococcus diestrammenae JM9A.</title>
        <authorList>
            <person name="Earl A."/>
            <person name="Manson A."/>
            <person name="Gilmore M."/>
            <person name="Sanders J."/>
            <person name="Shea T."/>
            <person name="Howe W."/>
            <person name="Livny J."/>
            <person name="Cuomo C."/>
            <person name="Neafsey D."/>
            <person name="Birren B."/>
        </authorList>
    </citation>
    <scope>NUCLEOTIDE SEQUENCE [LARGE SCALE GENOMIC DNA]</scope>
    <source>
        <strain evidence="10 11">JM9A</strain>
    </source>
</reference>
<dbReference type="Proteomes" id="UP001429357">
    <property type="component" value="Unassembled WGS sequence"/>
</dbReference>
<dbReference type="PIRSF" id="PIRSF006060">
    <property type="entry name" value="AA_transporter"/>
    <property type="match status" value="1"/>
</dbReference>
<feature type="transmembrane region" description="Helical" evidence="8">
    <location>
        <begin position="86"/>
        <end position="103"/>
    </location>
</feature>
<comment type="caution">
    <text evidence="10">The sequence shown here is derived from an EMBL/GenBank/DDBJ whole genome shotgun (WGS) entry which is preliminary data.</text>
</comment>
<dbReference type="PANTHER" id="PTHR43495">
    <property type="entry name" value="GABA PERMEASE"/>
    <property type="match status" value="1"/>
</dbReference>
<organism evidence="10 11">
    <name type="scientific">Enterococcus diestrammenae</name>
    <dbReference type="NCBI Taxonomy" id="1155073"/>
    <lineage>
        <taxon>Bacteria</taxon>
        <taxon>Bacillati</taxon>
        <taxon>Bacillota</taxon>
        <taxon>Bacilli</taxon>
        <taxon>Lactobacillales</taxon>
        <taxon>Enterococcaceae</taxon>
        <taxon>Enterococcus</taxon>
    </lineage>
</organism>
<feature type="transmembrane region" description="Helical" evidence="8">
    <location>
        <begin position="123"/>
        <end position="145"/>
    </location>
</feature>
<gene>
    <name evidence="10" type="ORF">BAU18_002795</name>
</gene>
<feature type="transmembrane region" description="Helical" evidence="8">
    <location>
        <begin position="356"/>
        <end position="376"/>
    </location>
</feature>
<keyword evidence="5" id="KW-0029">Amino-acid transport</keyword>
<evidence type="ECO:0000256" key="6">
    <source>
        <dbReference type="ARBA" id="ARBA00022989"/>
    </source>
</evidence>
<comment type="subcellular location">
    <subcellularLocation>
        <location evidence="1">Cell membrane</location>
        <topology evidence="1">Multi-pass membrane protein</topology>
    </subcellularLocation>
</comment>
<feature type="transmembrane region" description="Helical" evidence="8">
    <location>
        <begin position="242"/>
        <end position="259"/>
    </location>
</feature>
<evidence type="ECO:0000256" key="8">
    <source>
        <dbReference type="SAM" id="Phobius"/>
    </source>
</evidence>
<keyword evidence="2" id="KW-0813">Transport</keyword>
<keyword evidence="6 8" id="KW-1133">Transmembrane helix</keyword>
<evidence type="ECO:0000256" key="1">
    <source>
        <dbReference type="ARBA" id="ARBA00004651"/>
    </source>
</evidence>
<keyword evidence="3" id="KW-1003">Cell membrane</keyword>
<keyword evidence="4 8" id="KW-0812">Transmembrane</keyword>
<feature type="transmembrane region" description="Helical" evidence="8">
    <location>
        <begin position="15"/>
        <end position="32"/>
    </location>
</feature>
<dbReference type="Pfam" id="PF00324">
    <property type="entry name" value="AA_permease"/>
    <property type="match status" value="1"/>
</dbReference>
<evidence type="ECO:0000256" key="7">
    <source>
        <dbReference type="ARBA" id="ARBA00023136"/>
    </source>
</evidence>
<feature type="transmembrane region" description="Helical" evidence="8">
    <location>
        <begin position="329"/>
        <end position="350"/>
    </location>
</feature>
<sequence>MEQQELSRSLKNRHVQLISIGGAIGTGLFLGSGKSIQQTGPSILLAYMITGGICFLIMRALGELLLSNTNNHSFLDFVAEYLGKKWAFLTGWTYWFCWIAISMADLTAMGMYVRYWFPNIPQWLPEICALILLVALNLITVSLFGELEFWFALIKVVAIVALIGVGAYMILTNYPTSAGSVKLSNIWTHGGWFPKGIKGFLLSFQMVTFAFVGIEMVGLVAGETKDPEKVLPEAINNIPIRIILFYLGSLLVIMAIYPWDSLDTSQSPFVEVFSEIGITMAATIINVVVLSAAASACNSAIYSTGRMMRSLAQEGSAPKSFVKLTKHQVPANAIFFSAMVIFMAVVLNYVMPSQVFTVITSIATTCFLFIWGILTYTHMKYRRSIRGKQAHSFKMPFYPLSNYLIFAFLLFVAIVLLWSNETRIAALITPAWFLLLRGIYYVKYEKRASDD</sequence>
<evidence type="ECO:0000313" key="11">
    <source>
        <dbReference type="Proteomes" id="UP001429357"/>
    </source>
</evidence>
<evidence type="ECO:0000256" key="2">
    <source>
        <dbReference type="ARBA" id="ARBA00022448"/>
    </source>
</evidence>
<evidence type="ECO:0000256" key="3">
    <source>
        <dbReference type="ARBA" id="ARBA00022475"/>
    </source>
</evidence>
<dbReference type="Gene3D" id="1.20.1740.10">
    <property type="entry name" value="Amino acid/polyamine transporter I"/>
    <property type="match status" value="1"/>
</dbReference>
<evidence type="ECO:0000259" key="9">
    <source>
        <dbReference type="Pfam" id="PF00324"/>
    </source>
</evidence>
<feature type="transmembrane region" description="Helical" evidence="8">
    <location>
        <begin position="152"/>
        <end position="171"/>
    </location>
</feature>
<feature type="transmembrane region" description="Helical" evidence="8">
    <location>
        <begin position="424"/>
        <end position="442"/>
    </location>
</feature>
<keyword evidence="11" id="KW-1185">Reference proteome</keyword>
<evidence type="ECO:0000256" key="4">
    <source>
        <dbReference type="ARBA" id="ARBA00022692"/>
    </source>
</evidence>
<feature type="transmembrane region" description="Helical" evidence="8">
    <location>
        <begin position="44"/>
        <end position="66"/>
    </location>
</feature>
<reference evidence="11" key="1">
    <citation type="submission" date="2016-06" db="EMBL/GenBank/DDBJ databases">
        <title>Four novel species of enterococci isolated from chicken manure.</title>
        <authorList>
            <person name="Van Tyne D."/>
        </authorList>
    </citation>
    <scope>NUCLEOTIDE SEQUENCE [LARGE SCALE GENOMIC DNA]</scope>
    <source>
        <strain evidence="11">JM9A</strain>
    </source>
</reference>
<dbReference type="InterPro" id="IPR004841">
    <property type="entry name" value="AA-permease/SLC12A_dom"/>
</dbReference>
<keyword evidence="7 8" id="KW-0472">Membrane</keyword>
<evidence type="ECO:0000313" key="10">
    <source>
        <dbReference type="EMBL" id="MEO1783176.1"/>
    </source>
</evidence>
<accession>A0ABV0F7T4</accession>
<dbReference type="RefSeq" id="WP_161868253.1">
    <property type="nucleotide sequence ID" value="NZ_JAQFAM010000001.1"/>
</dbReference>
<proteinExistence type="predicted"/>
<feature type="transmembrane region" description="Helical" evidence="8">
    <location>
        <begin position="397"/>
        <end position="418"/>
    </location>
</feature>
<feature type="transmembrane region" description="Helical" evidence="8">
    <location>
        <begin position="279"/>
        <end position="301"/>
    </location>
</feature>
<feature type="domain" description="Amino acid permease/ SLC12A" evidence="9">
    <location>
        <begin position="14"/>
        <end position="447"/>
    </location>
</feature>
<evidence type="ECO:0000256" key="5">
    <source>
        <dbReference type="ARBA" id="ARBA00022970"/>
    </source>
</evidence>
<name>A0ABV0F7T4_9ENTE</name>
<dbReference type="EMBL" id="MAEI02000001">
    <property type="protein sequence ID" value="MEO1783176.1"/>
    <property type="molecule type" value="Genomic_DNA"/>
</dbReference>
<protein>
    <submittedName>
        <fullName evidence="10">Amino acid permease</fullName>
    </submittedName>
</protein>
<feature type="transmembrane region" description="Helical" evidence="8">
    <location>
        <begin position="200"/>
        <end position="221"/>
    </location>
</feature>
<dbReference type="PANTHER" id="PTHR43495:SF2">
    <property type="entry name" value="D-SERINE_D-ALANINE_GLYCINE TRANSPORTER"/>
    <property type="match status" value="1"/>
</dbReference>